<evidence type="ECO:0000313" key="2">
    <source>
        <dbReference type="Proteomes" id="UP001385951"/>
    </source>
</evidence>
<organism evidence="1 2">
    <name type="scientific">Cerrena zonata</name>
    <dbReference type="NCBI Taxonomy" id="2478898"/>
    <lineage>
        <taxon>Eukaryota</taxon>
        <taxon>Fungi</taxon>
        <taxon>Dikarya</taxon>
        <taxon>Basidiomycota</taxon>
        <taxon>Agaricomycotina</taxon>
        <taxon>Agaricomycetes</taxon>
        <taxon>Polyporales</taxon>
        <taxon>Cerrenaceae</taxon>
        <taxon>Cerrena</taxon>
    </lineage>
</organism>
<name>A0AAW0G359_9APHY</name>
<keyword evidence="2" id="KW-1185">Reference proteome</keyword>
<dbReference type="AlphaFoldDB" id="A0AAW0G359"/>
<sequence length="100" mass="11423">MQVFGLLCSHENRTGRIKGVENMFDTHGTEQSCQAKVDPSHRTMHYTAHWPLAVGDEELPQIFERNFHQRFLPLFFPFPKDPIGTFVIQASNIPPAASEK</sequence>
<dbReference type="EMBL" id="JASBNA010000012">
    <property type="protein sequence ID" value="KAK7687930.1"/>
    <property type="molecule type" value="Genomic_DNA"/>
</dbReference>
<comment type="caution">
    <text evidence="1">The sequence shown here is derived from an EMBL/GenBank/DDBJ whole genome shotgun (WGS) entry which is preliminary data.</text>
</comment>
<gene>
    <name evidence="1" type="ORF">QCA50_009149</name>
</gene>
<proteinExistence type="predicted"/>
<protein>
    <submittedName>
        <fullName evidence="1">Uncharacterized protein</fullName>
    </submittedName>
</protein>
<reference evidence="1 2" key="1">
    <citation type="submission" date="2022-09" db="EMBL/GenBank/DDBJ databases">
        <authorList>
            <person name="Palmer J.M."/>
        </authorList>
    </citation>
    <scope>NUCLEOTIDE SEQUENCE [LARGE SCALE GENOMIC DNA]</scope>
    <source>
        <strain evidence="1 2">DSM 7382</strain>
    </source>
</reference>
<accession>A0AAW0G359</accession>
<evidence type="ECO:0000313" key="1">
    <source>
        <dbReference type="EMBL" id="KAK7687930.1"/>
    </source>
</evidence>
<dbReference type="Proteomes" id="UP001385951">
    <property type="component" value="Unassembled WGS sequence"/>
</dbReference>